<protein>
    <submittedName>
        <fullName evidence="11">Cytochrome c</fullName>
    </submittedName>
</protein>
<evidence type="ECO:0000256" key="8">
    <source>
        <dbReference type="PROSITE-ProRule" id="PRU00433"/>
    </source>
</evidence>
<evidence type="ECO:0000256" key="1">
    <source>
        <dbReference type="ARBA" id="ARBA00003590"/>
    </source>
</evidence>
<dbReference type="AlphaFoldDB" id="A0A1G7BIP1"/>
<dbReference type="GO" id="GO:0015979">
    <property type="term" value="P:photosynthesis"/>
    <property type="evidence" value="ECO:0007669"/>
    <property type="project" value="UniProtKB-KW"/>
</dbReference>
<feature type="chain" id="PRO_5011455094" evidence="9">
    <location>
        <begin position="25"/>
        <end position="140"/>
    </location>
</feature>
<keyword evidence="6" id="KW-0249">Electron transport</keyword>
<dbReference type="PRINTS" id="PR00604">
    <property type="entry name" value="CYTCHRMECIAB"/>
</dbReference>
<dbReference type="InterPro" id="IPR009056">
    <property type="entry name" value="Cyt_c-like_dom"/>
</dbReference>
<evidence type="ECO:0000256" key="9">
    <source>
        <dbReference type="SAM" id="SignalP"/>
    </source>
</evidence>
<evidence type="ECO:0000256" key="3">
    <source>
        <dbReference type="ARBA" id="ARBA00022531"/>
    </source>
</evidence>
<evidence type="ECO:0000313" key="11">
    <source>
        <dbReference type="EMBL" id="SDE26316.1"/>
    </source>
</evidence>
<dbReference type="STRING" id="69960.SAMN05421720_10532"/>
<feature type="domain" description="Cytochrome c" evidence="10">
    <location>
        <begin position="25"/>
        <end position="140"/>
    </location>
</feature>
<proteinExistence type="predicted"/>
<keyword evidence="5 8" id="KW-0479">Metal-binding</keyword>
<evidence type="ECO:0000259" key="10">
    <source>
        <dbReference type="PROSITE" id="PS51007"/>
    </source>
</evidence>
<keyword evidence="9" id="KW-0732">Signal</keyword>
<dbReference type="GO" id="GO:0020037">
    <property type="term" value="F:heme binding"/>
    <property type="evidence" value="ECO:0007669"/>
    <property type="project" value="InterPro"/>
</dbReference>
<name>A0A1G7BIP1_9PROT</name>
<dbReference type="SUPFAM" id="SSF46626">
    <property type="entry name" value="Cytochrome c"/>
    <property type="match status" value="1"/>
</dbReference>
<dbReference type="RefSeq" id="WP_176793496.1">
    <property type="nucleotide sequence ID" value="NZ_FNAP01000005.1"/>
</dbReference>
<accession>A0A1G7BIP1</accession>
<sequence>MLRTLIATTGIALTLGMSATTASAADVENGEKWANRVCKACHTFDEGGKDMVGPNLYGIVGATPGTREGYDYEARNPNGSAAIHFAENGLEKWTEEAIAEYISNVTAFQDKYGDGNRSAMVVSLPPNAAPDVAAYLATLN</sequence>
<evidence type="ECO:0000256" key="7">
    <source>
        <dbReference type="ARBA" id="ARBA00023004"/>
    </source>
</evidence>
<dbReference type="PROSITE" id="PS51007">
    <property type="entry name" value="CYTC"/>
    <property type="match status" value="1"/>
</dbReference>
<dbReference type="GO" id="GO:0046872">
    <property type="term" value="F:metal ion binding"/>
    <property type="evidence" value="ECO:0007669"/>
    <property type="project" value="UniProtKB-KW"/>
</dbReference>
<keyword evidence="7 8" id="KW-0408">Iron</keyword>
<evidence type="ECO:0000256" key="2">
    <source>
        <dbReference type="ARBA" id="ARBA00022448"/>
    </source>
</evidence>
<evidence type="ECO:0000256" key="5">
    <source>
        <dbReference type="ARBA" id="ARBA00022723"/>
    </source>
</evidence>
<dbReference type="Pfam" id="PF00034">
    <property type="entry name" value="Cytochrom_C"/>
    <property type="match status" value="1"/>
</dbReference>
<dbReference type="EMBL" id="FNAP01000005">
    <property type="protein sequence ID" value="SDE26316.1"/>
    <property type="molecule type" value="Genomic_DNA"/>
</dbReference>
<gene>
    <name evidence="11" type="ORF">SAMN05421720_10532</name>
</gene>
<evidence type="ECO:0000256" key="4">
    <source>
        <dbReference type="ARBA" id="ARBA00022617"/>
    </source>
</evidence>
<comment type="function">
    <text evidence="1">Cytochrome c2 is found mainly in purple, non-sulfur, photosynthetic bacteria where it functions as the electron donor to the oxidized bacteriochlorophyll in the photophosphorylation pathway. However, it may also have a role in the respiratory chain and is found in some non-photosynthetic bacteria.</text>
</comment>
<reference evidence="12" key="1">
    <citation type="submission" date="2016-10" db="EMBL/GenBank/DDBJ databases">
        <authorList>
            <person name="Varghese N."/>
            <person name="Submissions S."/>
        </authorList>
    </citation>
    <scope>NUCLEOTIDE SEQUENCE [LARGE SCALE GENOMIC DNA]</scope>
    <source>
        <strain evidence="12">ATCC 700224</strain>
    </source>
</reference>
<keyword evidence="3" id="KW-0602">Photosynthesis</keyword>
<evidence type="ECO:0000313" key="12">
    <source>
        <dbReference type="Proteomes" id="UP000199412"/>
    </source>
</evidence>
<evidence type="ECO:0000256" key="6">
    <source>
        <dbReference type="ARBA" id="ARBA00022982"/>
    </source>
</evidence>
<dbReference type="Proteomes" id="UP000199412">
    <property type="component" value="Unassembled WGS sequence"/>
</dbReference>
<dbReference type="Gene3D" id="1.10.760.10">
    <property type="entry name" value="Cytochrome c-like domain"/>
    <property type="match status" value="1"/>
</dbReference>
<dbReference type="InterPro" id="IPR036909">
    <property type="entry name" value="Cyt_c-like_dom_sf"/>
</dbReference>
<dbReference type="PANTHER" id="PTHR11961">
    <property type="entry name" value="CYTOCHROME C"/>
    <property type="match status" value="1"/>
</dbReference>
<feature type="signal peptide" evidence="9">
    <location>
        <begin position="1"/>
        <end position="24"/>
    </location>
</feature>
<keyword evidence="4 8" id="KW-0349">Heme</keyword>
<dbReference type="GO" id="GO:0009055">
    <property type="term" value="F:electron transfer activity"/>
    <property type="evidence" value="ECO:0007669"/>
    <property type="project" value="InterPro"/>
</dbReference>
<organism evidence="11 12">
    <name type="scientific">Rhodospira trueperi</name>
    <dbReference type="NCBI Taxonomy" id="69960"/>
    <lineage>
        <taxon>Bacteria</taxon>
        <taxon>Pseudomonadati</taxon>
        <taxon>Pseudomonadota</taxon>
        <taxon>Alphaproteobacteria</taxon>
        <taxon>Rhodospirillales</taxon>
        <taxon>Rhodospirillaceae</taxon>
        <taxon>Rhodospira</taxon>
    </lineage>
</organism>
<keyword evidence="12" id="KW-1185">Reference proteome</keyword>
<dbReference type="InterPro" id="IPR002327">
    <property type="entry name" value="Cyt_c_1A/1B"/>
</dbReference>
<keyword evidence="2" id="KW-0813">Transport</keyword>